<dbReference type="InterPro" id="IPR013780">
    <property type="entry name" value="Glyco_hydro_b"/>
</dbReference>
<dbReference type="EC" id="3.2.1.22" evidence="3 6"/>
<dbReference type="FunFam" id="3.20.20.70:FF:000118">
    <property type="entry name" value="Alpha-galactosidase"/>
    <property type="match status" value="1"/>
</dbReference>
<dbReference type="GO" id="GO:0004557">
    <property type="term" value="F:alpha-galactosidase activity"/>
    <property type="evidence" value="ECO:0007669"/>
    <property type="project" value="UniProtKB-UniRule"/>
</dbReference>
<feature type="domain" description="Glycosyl hydrolase family 36 C-terminal" evidence="9">
    <location>
        <begin position="649"/>
        <end position="739"/>
    </location>
</feature>
<name>A0A177ZH49_9BACI</name>
<dbReference type="InterPro" id="IPR038417">
    <property type="entry name" value="Alpga-gal_N_sf"/>
</dbReference>
<dbReference type="PATRIC" id="fig|217031.6.peg.4181"/>
<dbReference type="InterPro" id="IPR013785">
    <property type="entry name" value="Aldolase_TIM"/>
</dbReference>
<dbReference type="AlphaFoldDB" id="A0A177ZH49"/>
<keyword evidence="12" id="KW-1185">Reference proteome</keyword>
<evidence type="ECO:0000256" key="3">
    <source>
        <dbReference type="ARBA" id="ARBA00012755"/>
    </source>
</evidence>
<keyword evidence="5 6" id="KW-0326">Glycosidase</keyword>
<dbReference type="InterPro" id="IPR017853">
    <property type="entry name" value="GH"/>
</dbReference>
<evidence type="ECO:0000313" key="12">
    <source>
        <dbReference type="Proteomes" id="UP000077881"/>
    </source>
</evidence>
<evidence type="ECO:0000256" key="1">
    <source>
        <dbReference type="ARBA" id="ARBA00001255"/>
    </source>
</evidence>
<evidence type="ECO:0000256" key="4">
    <source>
        <dbReference type="ARBA" id="ARBA00022801"/>
    </source>
</evidence>
<feature type="active site" description="Proton donor" evidence="7">
    <location>
        <position position="549"/>
    </location>
</feature>
<dbReference type="InterPro" id="IPR000111">
    <property type="entry name" value="Glyco_hydro_27/36_CS"/>
</dbReference>
<sequence length="744" mass="86933">MGIKINQENKEFHLYNKEVSYIFRVLEKSYQLEQLYYGKRIRHRDSFSHLIEREVRPSCNMFEYDHTSSLEHIKQEYPSYGTTDYRYPAHMITNNIGSSITNFKYVRYEMEEGKKPLDGLPATYVEHQDEADTLRIILFDQVLQATLILSYTIYNHRNVITRHAKFVNEGNEAFFINNAMSASVDLPDDQYEMVHLNGAWAREGHIEAHKLTKGIQSIYSSRGASSHVHNPFLALKRLSATEDHGEVYGFSLVYSGNFLAQVEVDPYSVSRVLVGINPFQFTWRLNPTQSFQTPECVMVYSDQGLNGMSQTYHQLYRERLVRGFWRDRTRPILINNWEATYFDFDEEKVFGIAETAHQLGIELFVLDDGWFGKRDDDTSSLGDWFEDRKKLPNGIEGLSEKVDQLGMKFGLWFEPEMICKDTTLYEQHPDWLISTPNRRESHGRNQFVLDFSKSEVVEHIFQQMDTILEKSKISYIKWDMNRYITEAYSTSLDADQQGEMFHRYILGVYQLYEKLIEKYPNILFESCAGGGGRFDPGMLYYAPQTWTSDDTDAVERLKIQYGHSMVYPLNAIGSHVSTIPNHQVGRRTPIETRANVAYFGTFGYELDITKLTEEDQQKVKEQVAFFKANRHLLHTGDFYRLLNPFEGNETAWMVVSQDQKEAIVGYYKVLAKPNEKYNRLKLNGLDPNKLYTVSGRNSNHYGDELMNIGILLNQDYTDRADEYWQRDHPKDYDSNLFILKEKTR</sequence>
<dbReference type="Proteomes" id="UP000077881">
    <property type="component" value="Unassembled WGS sequence"/>
</dbReference>
<dbReference type="STRING" id="217031.ABB05_19255"/>
<evidence type="ECO:0000259" key="9">
    <source>
        <dbReference type="Pfam" id="PF16874"/>
    </source>
</evidence>
<comment type="catalytic activity">
    <reaction evidence="1 6">
        <text>Hydrolysis of terminal, non-reducing alpha-D-galactose residues in alpha-D-galactosides, including galactose oligosaccharides, galactomannans and galactolipids.</text>
        <dbReference type="EC" id="3.2.1.22"/>
    </reaction>
</comment>
<evidence type="ECO:0000256" key="5">
    <source>
        <dbReference type="ARBA" id="ARBA00023295"/>
    </source>
</evidence>
<feature type="binding site" evidence="8">
    <location>
        <position position="200"/>
    </location>
    <ligand>
        <name>substrate</name>
    </ligand>
</feature>
<dbReference type="Gene3D" id="3.20.20.70">
    <property type="entry name" value="Aldolase class I"/>
    <property type="match status" value="1"/>
</dbReference>
<feature type="binding site" evidence="8">
    <location>
        <position position="527"/>
    </location>
    <ligand>
        <name>substrate</name>
    </ligand>
</feature>
<evidence type="ECO:0000256" key="2">
    <source>
        <dbReference type="ARBA" id="ARBA00006202"/>
    </source>
</evidence>
<reference evidence="11 12" key="1">
    <citation type="submission" date="2015-05" db="EMBL/GenBank/DDBJ databases">
        <title>Comparison of genome.</title>
        <authorList>
            <person name="Zheng Z."/>
            <person name="Sun M."/>
        </authorList>
    </citation>
    <scope>NUCLEOTIDE SEQUENCE [LARGE SCALE GENOMIC DNA]</scope>
    <source>
        <strain evidence="11 12">G25-74</strain>
    </source>
</reference>
<dbReference type="GO" id="GO:0016052">
    <property type="term" value="P:carbohydrate catabolic process"/>
    <property type="evidence" value="ECO:0007669"/>
    <property type="project" value="InterPro"/>
</dbReference>
<evidence type="ECO:0000256" key="8">
    <source>
        <dbReference type="PIRSR" id="PIRSR005536-2"/>
    </source>
</evidence>
<feature type="binding site" evidence="8">
    <location>
        <position position="549"/>
    </location>
    <ligand>
        <name>substrate</name>
    </ligand>
</feature>
<feature type="active site" description="Nucleophile" evidence="7">
    <location>
        <position position="479"/>
    </location>
</feature>
<dbReference type="PRINTS" id="PR00743">
    <property type="entry name" value="GLHYDRLASE36"/>
</dbReference>
<accession>A0A177ZH49</accession>
<evidence type="ECO:0000259" key="10">
    <source>
        <dbReference type="Pfam" id="PF16875"/>
    </source>
</evidence>
<evidence type="ECO:0000256" key="6">
    <source>
        <dbReference type="PIRNR" id="PIRNR005536"/>
    </source>
</evidence>
<dbReference type="Pfam" id="PF16874">
    <property type="entry name" value="Glyco_hydro_36C"/>
    <property type="match status" value="1"/>
</dbReference>
<dbReference type="InterPro" id="IPR031705">
    <property type="entry name" value="Glyco_hydro_36_C"/>
</dbReference>
<dbReference type="EMBL" id="LDJR01000060">
    <property type="protein sequence ID" value="OAK67297.1"/>
    <property type="molecule type" value="Genomic_DNA"/>
</dbReference>
<dbReference type="Pfam" id="PF02065">
    <property type="entry name" value="Melibiase"/>
    <property type="match status" value="1"/>
</dbReference>
<dbReference type="PIRSF" id="PIRSF005536">
    <property type="entry name" value="Agal"/>
    <property type="match status" value="1"/>
</dbReference>
<keyword evidence="4 6" id="KW-0378">Hydrolase</keyword>
<feature type="binding site" evidence="8">
    <location>
        <begin position="367"/>
        <end position="368"/>
    </location>
    <ligand>
        <name>substrate</name>
    </ligand>
</feature>
<gene>
    <name evidence="11" type="ORF">ABB05_19255</name>
</gene>
<evidence type="ECO:0000313" key="11">
    <source>
        <dbReference type="EMBL" id="OAK67297.1"/>
    </source>
</evidence>
<dbReference type="InterPro" id="IPR050985">
    <property type="entry name" value="Alpha-glycosidase_related"/>
</dbReference>
<dbReference type="PROSITE" id="PS00512">
    <property type="entry name" value="ALPHA_GALACTOSIDASE"/>
    <property type="match status" value="1"/>
</dbReference>
<feature type="binding site" evidence="8">
    <location>
        <begin position="477"/>
        <end position="481"/>
    </location>
    <ligand>
        <name>substrate</name>
    </ligand>
</feature>
<evidence type="ECO:0000256" key="7">
    <source>
        <dbReference type="PIRSR" id="PIRSR005536-1"/>
    </source>
</evidence>
<protein>
    <recommendedName>
        <fullName evidence="3 6">Alpha-galactosidase</fullName>
        <ecNumber evidence="3 6">3.2.1.22</ecNumber>
    </recommendedName>
</protein>
<dbReference type="RefSeq" id="WP_064468737.1">
    <property type="nucleotide sequence ID" value="NZ_LDJR01000060.1"/>
</dbReference>
<comment type="caution">
    <text evidence="11">The sequence shown here is derived from an EMBL/GenBank/DDBJ whole genome shotgun (WGS) entry which is preliminary data.</text>
</comment>
<comment type="similarity">
    <text evidence="2">Belongs to the glycosyl hydrolase 36 family.</text>
</comment>
<dbReference type="OrthoDB" id="9758822at2"/>
<dbReference type="Gene3D" id="2.60.40.1180">
    <property type="entry name" value="Golgi alpha-mannosidase II"/>
    <property type="match status" value="1"/>
</dbReference>
<dbReference type="SUPFAM" id="SSF51445">
    <property type="entry name" value="(Trans)glycosidases"/>
    <property type="match status" value="1"/>
</dbReference>
<dbReference type="Gene3D" id="2.70.98.60">
    <property type="entry name" value="alpha-galactosidase from lactobacil brevis"/>
    <property type="match status" value="1"/>
</dbReference>
<feature type="domain" description="Glycosyl hydrolase family 36 N-terminal" evidence="10">
    <location>
        <begin position="31"/>
        <end position="286"/>
    </location>
</feature>
<organism evidence="11 12">
    <name type="scientific">Lederbergia galactosidilytica</name>
    <dbReference type="NCBI Taxonomy" id="217031"/>
    <lineage>
        <taxon>Bacteria</taxon>
        <taxon>Bacillati</taxon>
        <taxon>Bacillota</taxon>
        <taxon>Bacilli</taxon>
        <taxon>Bacillales</taxon>
        <taxon>Bacillaceae</taxon>
        <taxon>Lederbergia</taxon>
    </lineage>
</organism>
<dbReference type="CDD" id="cd14791">
    <property type="entry name" value="GH36"/>
    <property type="match status" value="1"/>
</dbReference>
<dbReference type="InterPro" id="IPR002252">
    <property type="entry name" value="Glyco_hydro_36"/>
</dbReference>
<dbReference type="InterPro" id="IPR031704">
    <property type="entry name" value="Glyco_hydro_36_N"/>
</dbReference>
<dbReference type="PANTHER" id="PTHR43053">
    <property type="entry name" value="GLYCOSIDASE FAMILY 31"/>
    <property type="match status" value="1"/>
</dbReference>
<proteinExistence type="inferred from homology"/>
<dbReference type="PANTHER" id="PTHR43053:SF3">
    <property type="entry name" value="ALPHA-GALACTOSIDASE C-RELATED"/>
    <property type="match status" value="1"/>
</dbReference>
<dbReference type="Pfam" id="PF16875">
    <property type="entry name" value="Glyco_hydro_36N"/>
    <property type="match status" value="1"/>
</dbReference>
<feature type="binding site" evidence="8">
    <location>
        <position position="444"/>
    </location>
    <ligand>
        <name>substrate</name>
    </ligand>
</feature>